<dbReference type="InterPro" id="IPR050366">
    <property type="entry name" value="BP-dependent_transpt_permease"/>
</dbReference>
<comment type="similarity">
    <text evidence="9">Belongs to the binding-protein-dependent transport system permease family.</text>
</comment>
<dbReference type="Gene3D" id="1.10.3720.10">
    <property type="entry name" value="MetI-like"/>
    <property type="match status" value="1"/>
</dbReference>
<keyword evidence="2 9" id="KW-0813">Transport</keyword>
<evidence type="ECO:0000256" key="1">
    <source>
        <dbReference type="ARBA" id="ARBA00004651"/>
    </source>
</evidence>
<reference evidence="11 12" key="1">
    <citation type="submission" date="2023-09" db="EMBL/GenBank/DDBJ databases">
        <title>Whole genome shotgun sequencing (WGS) of Bosea sp. ZW T0_25, isolated from stored onions (Allium cepa).</title>
        <authorList>
            <person name="Stoll D.A."/>
            <person name="Huch M."/>
        </authorList>
    </citation>
    <scope>NUCLEOTIDE SEQUENCE [LARGE SCALE GENOMIC DNA]</scope>
    <source>
        <strain evidence="11 12">ZW T0_25</strain>
    </source>
</reference>
<keyword evidence="8 9" id="KW-0472">Membrane</keyword>
<evidence type="ECO:0000313" key="12">
    <source>
        <dbReference type="Proteomes" id="UP001254257"/>
    </source>
</evidence>
<keyword evidence="3" id="KW-1003">Cell membrane</keyword>
<dbReference type="RefSeq" id="WP_316019009.1">
    <property type="nucleotide sequence ID" value="NZ_JAWDID010000020.1"/>
</dbReference>
<keyword evidence="4 9" id="KW-0812">Transmembrane</keyword>
<dbReference type="PROSITE" id="PS50928">
    <property type="entry name" value="ABC_TM1"/>
    <property type="match status" value="1"/>
</dbReference>
<comment type="caution">
    <text evidence="11">The sequence shown here is derived from an EMBL/GenBank/DDBJ whole genome shotgun (WGS) entry which is preliminary data.</text>
</comment>
<protein>
    <submittedName>
        <fullName evidence="11">ABC transporter permease</fullName>
    </submittedName>
</protein>
<evidence type="ECO:0000256" key="6">
    <source>
        <dbReference type="ARBA" id="ARBA00022927"/>
    </source>
</evidence>
<evidence type="ECO:0000256" key="2">
    <source>
        <dbReference type="ARBA" id="ARBA00022448"/>
    </source>
</evidence>
<keyword evidence="12" id="KW-1185">Reference proteome</keyword>
<accession>A0ABU3S8K1</accession>
<feature type="transmembrane region" description="Helical" evidence="9">
    <location>
        <begin position="90"/>
        <end position="114"/>
    </location>
</feature>
<dbReference type="InterPro" id="IPR000515">
    <property type="entry name" value="MetI-like"/>
</dbReference>
<gene>
    <name evidence="11" type="ORF">RKE40_14560</name>
</gene>
<evidence type="ECO:0000256" key="3">
    <source>
        <dbReference type="ARBA" id="ARBA00022475"/>
    </source>
</evidence>
<feature type="transmembrane region" description="Helical" evidence="9">
    <location>
        <begin position="134"/>
        <end position="160"/>
    </location>
</feature>
<dbReference type="PANTHER" id="PTHR43386:SF1">
    <property type="entry name" value="D,D-DIPEPTIDE TRANSPORT SYSTEM PERMEASE PROTEIN DDPC-RELATED"/>
    <property type="match status" value="1"/>
</dbReference>
<keyword evidence="7 9" id="KW-1133">Transmembrane helix</keyword>
<evidence type="ECO:0000256" key="5">
    <source>
        <dbReference type="ARBA" id="ARBA00022856"/>
    </source>
</evidence>
<evidence type="ECO:0000259" key="10">
    <source>
        <dbReference type="PROSITE" id="PS50928"/>
    </source>
</evidence>
<organism evidence="11 12">
    <name type="scientific">Bosea rubneri</name>
    <dbReference type="NCBI Taxonomy" id="3075434"/>
    <lineage>
        <taxon>Bacteria</taxon>
        <taxon>Pseudomonadati</taxon>
        <taxon>Pseudomonadota</taxon>
        <taxon>Alphaproteobacteria</taxon>
        <taxon>Hyphomicrobiales</taxon>
        <taxon>Boseaceae</taxon>
        <taxon>Bosea</taxon>
    </lineage>
</organism>
<dbReference type="CDD" id="cd06261">
    <property type="entry name" value="TM_PBP2"/>
    <property type="match status" value="1"/>
</dbReference>
<feature type="transmembrane region" description="Helical" evidence="9">
    <location>
        <begin position="251"/>
        <end position="274"/>
    </location>
</feature>
<comment type="subcellular location">
    <subcellularLocation>
        <location evidence="1 9">Cell membrane</location>
        <topology evidence="1 9">Multi-pass membrane protein</topology>
    </subcellularLocation>
</comment>
<name>A0ABU3S8K1_9HYPH</name>
<feature type="transmembrane region" description="Helical" evidence="9">
    <location>
        <begin position="206"/>
        <end position="231"/>
    </location>
</feature>
<evidence type="ECO:0000256" key="9">
    <source>
        <dbReference type="RuleBase" id="RU363032"/>
    </source>
</evidence>
<proteinExistence type="inferred from homology"/>
<dbReference type="PANTHER" id="PTHR43386">
    <property type="entry name" value="OLIGOPEPTIDE TRANSPORT SYSTEM PERMEASE PROTEIN APPC"/>
    <property type="match status" value="1"/>
</dbReference>
<feature type="domain" description="ABC transmembrane type-1" evidence="10">
    <location>
        <begin position="86"/>
        <end position="274"/>
    </location>
</feature>
<evidence type="ECO:0000256" key="4">
    <source>
        <dbReference type="ARBA" id="ARBA00022692"/>
    </source>
</evidence>
<feature type="transmembrane region" description="Helical" evidence="9">
    <location>
        <begin position="20"/>
        <end position="43"/>
    </location>
</feature>
<dbReference type="EMBL" id="JAWDID010000020">
    <property type="protein sequence ID" value="MDU0341116.1"/>
    <property type="molecule type" value="Genomic_DNA"/>
</dbReference>
<evidence type="ECO:0000256" key="7">
    <source>
        <dbReference type="ARBA" id="ARBA00022989"/>
    </source>
</evidence>
<dbReference type="SUPFAM" id="SSF161098">
    <property type="entry name" value="MetI-like"/>
    <property type="match status" value="1"/>
</dbReference>
<dbReference type="Proteomes" id="UP001254257">
    <property type="component" value="Unassembled WGS sequence"/>
</dbReference>
<dbReference type="Pfam" id="PF00528">
    <property type="entry name" value="BPD_transp_1"/>
    <property type="match status" value="1"/>
</dbReference>
<keyword evidence="5" id="KW-0571">Peptide transport</keyword>
<sequence>MAAQDTVHIEPARPRFLSKLFARSTVVVGSLLIALVLATALAADILAPADPNALAIQNRLKPPSAVHLLGTDEFGRDVLSRVMHGARTSLVIGCAVVVLAVGLGSLLGLITGFFSRVDAVLSRILDGLMSFPGIVLAIAMAGVLGASSSTVIIALGIVYMPRVARVVRSSVLVVKELPYVEACIAVGGSRLYALFRHVLPNVLSPIIIQASFIFSYAVLGEAALSFLGAGVPPTQPSWGNMLAESRAFVVMAWWMALFPGVAIMLTVLGLNLFGDGLRDALDPKMQGR</sequence>
<dbReference type="InterPro" id="IPR035906">
    <property type="entry name" value="MetI-like_sf"/>
</dbReference>
<evidence type="ECO:0000313" key="11">
    <source>
        <dbReference type="EMBL" id="MDU0341116.1"/>
    </source>
</evidence>
<evidence type="ECO:0000256" key="8">
    <source>
        <dbReference type="ARBA" id="ARBA00023136"/>
    </source>
</evidence>
<keyword evidence="6" id="KW-0653">Protein transport</keyword>